<dbReference type="EMBL" id="JANIBK010000044">
    <property type="protein sequence ID" value="MCQ8128823.1"/>
    <property type="molecule type" value="Genomic_DNA"/>
</dbReference>
<dbReference type="Gene3D" id="1.10.150.170">
    <property type="entry name" value="Putative methyltransferase TM0872, insert domain"/>
    <property type="match status" value="1"/>
</dbReference>
<dbReference type="InterPro" id="IPR002903">
    <property type="entry name" value="RsmH"/>
</dbReference>
<dbReference type="Pfam" id="PF01795">
    <property type="entry name" value="Methyltransf_5"/>
    <property type="match status" value="1"/>
</dbReference>
<name>A0ABT1U5Q0_9GAMM</name>
<comment type="function">
    <text evidence="6">Specifically methylates the N4 position of cytidine in position 1402 (C1402) of 16S rRNA.</text>
</comment>
<dbReference type="PIRSF" id="PIRSF004486">
    <property type="entry name" value="MraW"/>
    <property type="match status" value="1"/>
</dbReference>
<dbReference type="InterPro" id="IPR029063">
    <property type="entry name" value="SAM-dependent_MTases_sf"/>
</dbReference>
<dbReference type="GO" id="GO:0008168">
    <property type="term" value="F:methyltransferase activity"/>
    <property type="evidence" value="ECO:0007669"/>
    <property type="project" value="UniProtKB-KW"/>
</dbReference>
<keyword evidence="8" id="KW-1185">Reference proteome</keyword>
<dbReference type="GO" id="GO:0032259">
    <property type="term" value="P:methylation"/>
    <property type="evidence" value="ECO:0007669"/>
    <property type="project" value="UniProtKB-KW"/>
</dbReference>
<dbReference type="EC" id="2.1.1.199" evidence="6"/>
<evidence type="ECO:0000256" key="3">
    <source>
        <dbReference type="ARBA" id="ARBA00022603"/>
    </source>
</evidence>
<dbReference type="Proteomes" id="UP001524586">
    <property type="component" value="Unassembled WGS sequence"/>
</dbReference>
<evidence type="ECO:0000256" key="2">
    <source>
        <dbReference type="ARBA" id="ARBA00022552"/>
    </source>
</evidence>
<dbReference type="PANTHER" id="PTHR11265:SF0">
    <property type="entry name" value="12S RRNA N4-METHYLCYTIDINE METHYLTRANSFERASE"/>
    <property type="match status" value="1"/>
</dbReference>
<feature type="binding site" evidence="6">
    <location>
        <position position="108"/>
    </location>
    <ligand>
        <name>S-adenosyl-L-methionine</name>
        <dbReference type="ChEBI" id="CHEBI:59789"/>
    </ligand>
</feature>
<comment type="caution">
    <text evidence="7">The sequence shown here is derived from an EMBL/GenBank/DDBJ whole genome shotgun (WGS) entry which is preliminary data.</text>
</comment>
<comment type="catalytic activity">
    <reaction evidence="6">
        <text>cytidine(1402) in 16S rRNA + S-adenosyl-L-methionine = N(4)-methylcytidine(1402) in 16S rRNA + S-adenosyl-L-homocysteine + H(+)</text>
        <dbReference type="Rhea" id="RHEA:42928"/>
        <dbReference type="Rhea" id="RHEA-COMP:10286"/>
        <dbReference type="Rhea" id="RHEA-COMP:10287"/>
        <dbReference type="ChEBI" id="CHEBI:15378"/>
        <dbReference type="ChEBI" id="CHEBI:57856"/>
        <dbReference type="ChEBI" id="CHEBI:59789"/>
        <dbReference type="ChEBI" id="CHEBI:74506"/>
        <dbReference type="ChEBI" id="CHEBI:82748"/>
        <dbReference type="EC" id="2.1.1.199"/>
    </reaction>
</comment>
<comment type="subcellular location">
    <subcellularLocation>
        <location evidence="6">Cytoplasm</location>
    </subcellularLocation>
</comment>
<evidence type="ECO:0000256" key="4">
    <source>
        <dbReference type="ARBA" id="ARBA00022679"/>
    </source>
</evidence>
<evidence type="ECO:0000256" key="6">
    <source>
        <dbReference type="HAMAP-Rule" id="MF_01007"/>
    </source>
</evidence>
<sequence>MPTHQTVLYEEALESLRIKADGIYIDCTFGRGGHSIGILNKLGEHGKLLAFDRDIDAIASIEAKNLLTDQRFHLHHGCFADLAAVSEHLGYIGKADGILMDLGVSSPQLDNAERGFSFLRDGPLDMRMDTHHGLTAAQYLAQVEEQDLARVLFEYGEERFARRIAKAIVDRRRLQPLQTTLQLAKLIEDSVPFKDKHKHPATRAFQAIRIEINQELEQVKTALRQAVQVLAPGGRLVVIAFHSLEDRIVKRFIRGESGLKHNPGKLPVKEQDIAKGQLKKVGKSIRAQAEELRFNPRARSAIMRVAEKI</sequence>
<keyword evidence="3 6" id="KW-0489">Methyltransferase</keyword>
<dbReference type="HAMAP" id="MF_01007">
    <property type="entry name" value="16SrRNA_methyltr_H"/>
    <property type="match status" value="1"/>
</dbReference>
<feature type="binding site" evidence="6">
    <location>
        <position position="79"/>
    </location>
    <ligand>
        <name>S-adenosyl-L-methionine</name>
        <dbReference type="ChEBI" id="CHEBI:59789"/>
    </ligand>
</feature>
<evidence type="ECO:0000256" key="5">
    <source>
        <dbReference type="ARBA" id="ARBA00022691"/>
    </source>
</evidence>
<organism evidence="7 8">
    <name type="scientific">Methylomonas rivi</name>
    <dbReference type="NCBI Taxonomy" id="2952226"/>
    <lineage>
        <taxon>Bacteria</taxon>
        <taxon>Pseudomonadati</taxon>
        <taxon>Pseudomonadota</taxon>
        <taxon>Gammaproteobacteria</taxon>
        <taxon>Methylococcales</taxon>
        <taxon>Methylococcaceae</taxon>
        <taxon>Methylomonas</taxon>
    </lineage>
</organism>
<evidence type="ECO:0000313" key="7">
    <source>
        <dbReference type="EMBL" id="MCQ8128823.1"/>
    </source>
</evidence>
<keyword evidence="4 6" id="KW-0808">Transferase</keyword>
<evidence type="ECO:0000256" key="1">
    <source>
        <dbReference type="ARBA" id="ARBA00010396"/>
    </source>
</evidence>
<keyword evidence="6" id="KW-0963">Cytoplasm</keyword>
<gene>
    <name evidence="6 7" type="primary">rsmH</name>
    <name evidence="7" type="ORF">NP596_10180</name>
</gene>
<evidence type="ECO:0000313" key="8">
    <source>
        <dbReference type="Proteomes" id="UP001524586"/>
    </source>
</evidence>
<reference evidence="7 8" key="1">
    <citation type="submission" date="2022-07" db="EMBL/GenBank/DDBJ databases">
        <title>Methylomonas rivi sp. nov., Methylomonas rosea sp. nov., Methylomonas aureus sp. nov. and Methylomonas subterranea sp. nov., four novel methanotrophs isolated from a freshwater creek and the deep terrestrial subsurface.</title>
        <authorList>
            <person name="Abin C."/>
            <person name="Sankaranarayanan K."/>
            <person name="Garner C."/>
            <person name="Sindelar R."/>
            <person name="Kotary K."/>
            <person name="Garner R."/>
            <person name="Barclay S."/>
            <person name="Lawson P."/>
            <person name="Krumholz L."/>
        </authorList>
    </citation>
    <scope>NUCLEOTIDE SEQUENCE [LARGE SCALE GENOMIC DNA]</scope>
    <source>
        <strain evidence="7 8">WSC-6</strain>
    </source>
</reference>
<protein>
    <recommendedName>
        <fullName evidence="6">Ribosomal RNA small subunit methyltransferase H</fullName>
        <ecNumber evidence="6">2.1.1.199</ecNumber>
    </recommendedName>
    <alternativeName>
        <fullName evidence="6">16S rRNA m(4)C1402 methyltransferase</fullName>
    </alternativeName>
    <alternativeName>
        <fullName evidence="6">rRNA (cytosine-N(4)-)-methyltransferase RsmH</fullName>
    </alternativeName>
</protein>
<comment type="similarity">
    <text evidence="1 6">Belongs to the methyltransferase superfamily. RsmH family.</text>
</comment>
<dbReference type="SUPFAM" id="SSF81799">
    <property type="entry name" value="Putative methyltransferase TM0872, insert domain"/>
    <property type="match status" value="1"/>
</dbReference>
<feature type="binding site" evidence="6">
    <location>
        <begin position="32"/>
        <end position="34"/>
    </location>
    <ligand>
        <name>S-adenosyl-L-methionine</name>
        <dbReference type="ChEBI" id="CHEBI:59789"/>
    </ligand>
</feature>
<dbReference type="RefSeq" id="WP_256615241.1">
    <property type="nucleotide sequence ID" value="NZ_JANIBK010000044.1"/>
</dbReference>
<keyword evidence="5 6" id="KW-0949">S-adenosyl-L-methionine</keyword>
<proteinExistence type="inferred from homology"/>
<dbReference type="InterPro" id="IPR023397">
    <property type="entry name" value="SAM-dep_MeTrfase_MraW_recog"/>
</dbReference>
<dbReference type="SUPFAM" id="SSF53335">
    <property type="entry name" value="S-adenosyl-L-methionine-dependent methyltransferases"/>
    <property type="match status" value="1"/>
</dbReference>
<feature type="binding site" evidence="6">
    <location>
        <position position="52"/>
    </location>
    <ligand>
        <name>S-adenosyl-L-methionine</name>
        <dbReference type="ChEBI" id="CHEBI:59789"/>
    </ligand>
</feature>
<dbReference type="NCBIfam" id="TIGR00006">
    <property type="entry name" value="16S rRNA (cytosine(1402)-N(4))-methyltransferase RsmH"/>
    <property type="match status" value="1"/>
</dbReference>
<dbReference type="Gene3D" id="3.40.50.150">
    <property type="entry name" value="Vaccinia Virus protein VP39"/>
    <property type="match status" value="1"/>
</dbReference>
<feature type="binding site" evidence="6">
    <location>
        <position position="101"/>
    </location>
    <ligand>
        <name>S-adenosyl-L-methionine</name>
        <dbReference type="ChEBI" id="CHEBI:59789"/>
    </ligand>
</feature>
<keyword evidence="2 6" id="KW-0698">rRNA processing</keyword>
<accession>A0ABT1U5Q0</accession>
<dbReference type="PANTHER" id="PTHR11265">
    <property type="entry name" value="S-ADENOSYL-METHYLTRANSFERASE MRAW"/>
    <property type="match status" value="1"/>
</dbReference>